<dbReference type="SUPFAM" id="SSF52540">
    <property type="entry name" value="P-loop containing nucleoside triphosphate hydrolases"/>
    <property type="match status" value="1"/>
</dbReference>
<dbReference type="KEGG" id="dae:Dtox_0101"/>
<dbReference type="InterPro" id="IPR004622">
    <property type="entry name" value="DNA_pol_HolB"/>
</dbReference>
<dbReference type="InterPro" id="IPR050238">
    <property type="entry name" value="DNA_Rep/Repair_Clamp_Loader"/>
</dbReference>
<dbReference type="OrthoDB" id="9810148at2"/>
<dbReference type="NCBIfam" id="TIGR00678">
    <property type="entry name" value="holB"/>
    <property type="match status" value="1"/>
</dbReference>
<gene>
    <name evidence="1" type="ordered locus">Dtox_0101</name>
</gene>
<dbReference type="Pfam" id="PF13177">
    <property type="entry name" value="DNA_pol3_delta2"/>
    <property type="match status" value="1"/>
</dbReference>
<dbReference type="InterPro" id="IPR027417">
    <property type="entry name" value="P-loop_NTPase"/>
</dbReference>
<organism evidence="1 2">
    <name type="scientific">Desulfofarcimen acetoxidans (strain ATCC 49208 / DSM 771 / KCTC 5769 / VKM B-1644 / 5575)</name>
    <name type="common">Desulfotomaculum acetoxidans</name>
    <dbReference type="NCBI Taxonomy" id="485916"/>
    <lineage>
        <taxon>Bacteria</taxon>
        <taxon>Bacillati</taxon>
        <taxon>Bacillota</taxon>
        <taxon>Clostridia</taxon>
        <taxon>Eubacteriales</taxon>
        <taxon>Peptococcaceae</taxon>
        <taxon>Desulfofarcimen</taxon>
    </lineage>
</organism>
<dbReference type="RefSeq" id="WP_012813516.1">
    <property type="nucleotide sequence ID" value="NC_013216.1"/>
</dbReference>
<dbReference type="GO" id="GO:0006261">
    <property type="term" value="P:DNA-templated DNA replication"/>
    <property type="evidence" value="ECO:0007669"/>
    <property type="project" value="TreeGrafter"/>
</dbReference>
<keyword evidence="2" id="KW-1185">Reference proteome</keyword>
<protein>
    <submittedName>
        <fullName evidence="1">DNA polymerase III, delta prime subunit</fullName>
        <ecNumber evidence="1">2.7.7.7</ecNumber>
    </submittedName>
</protein>
<dbReference type="AlphaFoldDB" id="C8W2Q8"/>
<dbReference type="FunFam" id="3.40.50.300:FF:001255">
    <property type="entry name" value="DNA polymerase III subunit delta"/>
    <property type="match status" value="1"/>
</dbReference>
<name>C8W2Q8_DESAS</name>
<dbReference type="Gene3D" id="3.40.50.300">
    <property type="entry name" value="P-loop containing nucleotide triphosphate hydrolases"/>
    <property type="match status" value="1"/>
</dbReference>
<dbReference type="eggNOG" id="COG2812">
    <property type="taxonomic scope" value="Bacteria"/>
</dbReference>
<dbReference type="PANTHER" id="PTHR11669:SF8">
    <property type="entry name" value="DNA POLYMERASE III SUBUNIT DELTA"/>
    <property type="match status" value="1"/>
</dbReference>
<keyword evidence="1" id="KW-0808">Transferase</keyword>
<keyword evidence="1" id="KW-0548">Nucleotidyltransferase</keyword>
<dbReference type="EMBL" id="CP001720">
    <property type="protein sequence ID" value="ACV61064.1"/>
    <property type="molecule type" value="Genomic_DNA"/>
</dbReference>
<dbReference type="PANTHER" id="PTHR11669">
    <property type="entry name" value="REPLICATION FACTOR C / DNA POLYMERASE III GAMMA-TAU SUBUNIT"/>
    <property type="match status" value="1"/>
</dbReference>
<dbReference type="EC" id="2.7.7.7" evidence="1"/>
<reference evidence="1 2" key="1">
    <citation type="journal article" date="2009" name="Stand. Genomic Sci.">
        <title>Complete genome sequence of Desulfotomaculum acetoxidans type strain (5575).</title>
        <authorList>
            <person name="Spring S."/>
            <person name="Lapidus A."/>
            <person name="Schroder M."/>
            <person name="Gleim D."/>
            <person name="Sims D."/>
            <person name="Meincke L."/>
            <person name="Glavina Del Rio T."/>
            <person name="Tice H."/>
            <person name="Copeland A."/>
            <person name="Cheng J.F."/>
            <person name="Lucas S."/>
            <person name="Chen F."/>
            <person name="Nolan M."/>
            <person name="Bruce D."/>
            <person name="Goodwin L."/>
            <person name="Pitluck S."/>
            <person name="Ivanova N."/>
            <person name="Mavromatis K."/>
            <person name="Mikhailova N."/>
            <person name="Pati A."/>
            <person name="Chen A."/>
            <person name="Palaniappan K."/>
            <person name="Land M."/>
            <person name="Hauser L."/>
            <person name="Chang Y.J."/>
            <person name="Jeffries C.D."/>
            <person name="Chain P."/>
            <person name="Saunders E."/>
            <person name="Brettin T."/>
            <person name="Detter J.C."/>
            <person name="Goker M."/>
            <person name="Bristow J."/>
            <person name="Eisen J.A."/>
            <person name="Markowitz V."/>
            <person name="Hugenholtz P."/>
            <person name="Kyrpides N.C."/>
            <person name="Klenk H.P."/>
            <person name="Han C."/>
        </authorList>
    </citation>
    <scope>NUCLEOTIDE SEQUENCE [LARGE SCALE GENOMIC DNA]</scope>
    <source>
        <strain evidence="2">ATCC 49208 / DSM 771 / VKM B-1644</strain>
    </source>
</reference>
<dbReference type="GO" id="GO:0008408">
    <property type="term" value="F:3'-5' exonuclease activity"/>
    <property type="evidence" value="ECO:0007669"/>
    <property type="project" value="InterPro"/>
</dbReference>
<evidence type="ECO:0000313" key="2">
    <source>
        <dbReference type="Proteomes" id="UP000002217"/>
    </source>
</evidence>
<proteinExistence type="predicted"/>
<dbReference type="STRING" id="485916.Dtox_0101"/>
<dbReference type="GO" id="GO:0003887">
    <property type="term" value="F:DNA-directed DNA polymerase activity"/>
    <property type="evidence" value="ECO:0007669"/>
    <property type="project" value="UniProtKB-EC"/>
</dbReference>
<dbReference type="HOGENOM" id="CLU_006229_4_5_9"/>
<sequence>MLLSASQDIKTLHLLDNCYPKRSFSMHMFSQIIGHKSLIRGLEQAVATGRVAHAYLFSGQHGVGKKTTALALSASLLCDFNRSGDACGKCTSCRQLVNGNHPDLHIISPDGASIKIEQIRDLQQKARYKSYQNKHQIFIIDQAEGMTREAANCFLKILEEPPEQTVFILISAEPELLLPTVISRCQPMSFKDLGLEEISSLLIQLSGVNQEKAGLAAQMARGSIGRALSYFNDDQQYKLRELVIRLSQSTRRSAISLLLQEVEELLGKKVNIFEMLEMLSLWYRDLLIWKSSHNEKLVFNRDKLDVIDTEAEHYTLEKLVNALEMSEMTKYKLMRNANRRAALDVLLLSLTRLGRGEH</sequence>
<dbReference type="Proteomes" id="UP000002217">
    <property type="component" value="Chromosome"/>
</dbReference>
<evidence type="ECO:0000313" key="1">
    <source>
        <dbReference type="EMBL" id="ACV61064.1"/>
    </source>
</evidence>
<accession>C8W2Q8</accession>